<proteinExistence type="predicted"/>
<feature type="transmembrane region" description="Helical" evidence="1">
    <location>
        <begin position="49"/>
        <end position="72"/>
    </location>
</feature>
<evidence type="ECO:0000313" key="2">
    <source>
        <dbReference type="EMBL" id="TVZ07109.1"/>
    </source>
</evidence>
<evidence type="ECO:0000256" key="1">
    <source>
        <dbReference type="SAM" id="Phobius"/>
    </source>
</evidence>
<protein>
    <submittedName>
        <fullName evidence="2">Uncharacterized protein</fullName>
    </submittedName>
</protein>
<dbReference type="RefSeq" id="WP_145851864.1">
    <property type="nucleotide sequence ID" value="NZ_RPFW01000001.1"/>
</dbReference>
<dbReference type="AlphaFoldDB" id="A0A6P2C6Q2"/>
<accession>A0A6P2C6Q2</accession>
<keyword evidence="1" id="KW-1133">Transmembrane helix</keyword>
<gene>
    <name evidence="2" type="ORF">EAS64_07285</name>
</gene>
<keyword evidence="3" id="KW-1185">Reference proteome</keyword>
<keyword evidence="1" id="KW-0472">Membrane</keyword>
<organism evidence="2 3">
    <name type="scientific">Trebonia kvetii</name>
    <dbReference type="NCBI Taxonomy" id="2480626"/>
    <lineage>
        <taxon>Bacteria</taxon>
        <taxon>Bacillati</taxon>
        <taxon>Actinomycetota</taxon>
        <taxon>Actinomycetes</taxon>
        <taxon>Streptosporangiales</taxon>
        <taxon>Treboniaceae</taxon>
        <taxon>Trebonia</taxon>
    </lineage>
</organism>
<comment type="caution">
    <text evidence="2">The sequence shown here is derived from an EMBL/GenBank/DDBJ whole genome shotgun (WGS) entry which is preliminary data.</text>
</comment>
<evidence type="ECO:0000313" key="3">
    <source>
        <dbReference type="Proteomes" id="UP000460272"/>
    </source>
</evidence>
<dbReference type="Proteomes" id="UP000460272">
    <property type="component" value="Unassembled WGS sequence"/>
</dbReference>
<feature type="transmembrane region" description="Helical" evidence="1">
    <location>
        <begin position="6"/>
        <end position="28"/>
    </location>
</feature>
<sequence length="74" mass="8183">MSIVNLLGGHTLFGGLITILAGIAWLTWDYSRMDRSGRFIAYVLTTRRIAITLTVISIIFMGARFVSVASSFNQ</sequence>
<name>A0A6P2C6Q2_9ACTN</name>
<keyword evidence="1" id="KW-0812">Transmembrane</keyword>
<reference evidence="2 3" key="1">
    <citation type="submission" date="2018-11" db="EMBL/GenBank/DDBJ databases">
        <title>Trebonia kvetii gen.nov., sp.nov., a novel acidophilic actinobacterium, and proposal of the new actinobacterial family Treboniaceae fam. nov.</title>
        <authorList>
            <person name="Rapoport D."/>
            <person name="Sagova-Mareckova M."/>
            <person name="Sedlacek I."/>
            <person name="Provaznik J."/>
            <person name="Kralova S."/>
            <person name="Pavlinic D."/>
            <person name="Benes V."/>
            <person name="Kopecky J."/>
        </authorList>
    </citation>
    <scope>NUCLEOTIDE SEQUENCE [LARGE SCALE GENOMIC DNA]</scope>
    <source>
        <strain evidence="2 3">15Tr583</strain>
    </source>
</reference>
<dbReference type="EMBL" id="RPFW01000001">
    <property type="protein sequence ID" value="TVZ07109.1"/>
    <property type="molecule type" value="Genomic_DNA"/>
</dbReference>